<organism evidence="1 2">
    <name type="scientific">Collybiopsis luxurians FD-317 M1</name>
    <dbReference type="NCBI Taxonomy" id="944289"/>
    <lineage>
        <taxon>Eukaryota</taxon>
        <taxon>Fungi</taxon>
        <taxon>Dikarya</taxon>
        <taxon>Basidiomycota</taxon>
        <taxon>Agaricomycotina</taxon>
        <taxon>Agaricomycetes</taxon>
        <taxon>Agaricomycetidae</taxon>
        <taxon>Agaricales</taxon>
        <taxon>Marasmiineae</taxon>
        <taxon>Omphalotaceae</taxon>
        <taxon>Collybiopsis</taxon>
        <taxon>Collybiopsis luxurians</taxon>
    </lineage>
</organism>
<evidence type="ECO:0000313" key="1">
    <source>
        <dbReference type="EMBL" id="KIK57467.1"/>
    </source>
</evidence>
<dbReference type="OrthoDB" id="5210591at2759"/>
<proteinExistence type="predicted"/>
<keyword evidence="2" id="KW-1185">Reference proteome</keyword>
<gene>
    <name evidence="1" type="ORF">GYMLUDRAFT_75655</name>
</gene>
<sequence length="341" mass="37931">MTVSLEEAQKAISKAFPDYHVDGYTPTHKTYIIQLSLSSQSPSTHTSFITVSIPPDRSSPYHPNSLQVFHQLITLIHDQTSIPIPEPILDVSLNVISHPYLVTPPYPVQSQSIVPLSLARSQHLLTPQQEAFVDLSIGQLLGQLHSRVQNDWFGRPSTSQPADASYSWQETFISLLEPLLEHAQAAQIDLGASYQDVHQYLSRAIAFFLFDDVQVPSLIWFTGSEDDIYISRPSPSDTSPTVQIAAILPTVAHSLWGDPLLETFFLPPAPSEAVREGYLGGGGEPLLVFARQKTKRLWYTVFLALVVLIGRGEEMQGDEKKTWALEALRRSTEALKDAPCY</sequence>
<evidence type="ECO:0000313" key="2">
    <source>
        <dbReference type="Proteomes" id="UP000053593"/>
    </source>
</evidence>
<protein>
    <recommendedName>
        <fullName evidence="3">Aminoglycoside phosphotransferase domain-containing protein</fullName>
    </recommendedName>
</protein>
<name>A0A0D0CGZ0_9AGAR</name>
<dbReference type="Proteomes" id="UP000053593">
    <property type="component" value="Unassembled WGS sequence"/>
</dbReference>
<accession>A0A0D0CGZ0</accession>
<dbReference type="EMBL" id="KN834791">
    <property type="protein sequence ID" value="KIK57467.1"/>
    <property type="molecule type" value="Genomic_DNA"/>
</dbReference>
<reference evidence="1 2" key="1">
    <citation type="submission" date="2014-04" db="EMBL/GenBank/DDBJ databases">
        <title>Evolutionary Origins and Diversification of the Mycorrhizal Mutualists.</title>
        <authorList>
            <consortium name="DOE Joint Genome Institute"/>
            <consortium name="Mycorrhizal Genomics Consortium"/>
            <person name="Kohler A."/>
            <person name="Kuo A."/>
            <person name="Nagy L.G."/>
            <person name="Floudas D."/>
            <person name="Copeland A."/>
            <person name="Barry K.W."/>
            <person name="Cichocki N."/>
            <person name="Veneault-Fourrey C."/>
            <person name="LaButti K."/>
            <person name="Lindquist E.A."/>
            <person name="Lipzen A."/>
            <person name="Lundell T."/>
            <person name="Morin E."/>
            <person name="Murat C."/>
            <person name="Riley R."/>
            <person name="Ohm R."/>
            <person name="Sun H."/>
            <person name="Tunlid A."/>
            <person name="Henrissat B."/>
            <person name="Grigoriev I.V."/>
            <person name="Hibbett D.S."/>
            <person name="Martin F."/>
        </authorList>
    </citation>
    <scope>NUCLEOTIDE SEQUENCE [LARGE SCALE GENOMIC DNA]</scope>
    <source>
        <strain evidence="1 2">FD-317 M1</strain>
    </source>
</reference>
<evidence type="ECO:0008006" key="3">
    <source>
        <dbReference type="Google" id="ProtNLM"/>
    </source>
</evidence>
<dbReference type="HOGENOM" id="CLU_064976_0_0_1"/>
<dbReference type="AlphaFoldDB" id="A0A0D0CGZ0"/>